<organism evidence="1 2">
    <name type="scientific">Labilithrix luteola</name>
    <dbReference type="NCBI Taxonomy" id="1391654"/>
    <lineage>
        <taxon>Bacteria</taxon>
        <taxon>Pseudomonadati</taxon>
        <taxon>Myxococcota</taxon>
        <taxon>Polyangia</taxon>
        <taxon>Polyangiales</taxon>
        <taxon>Labilitrichaceae</taxon>
        <taxon>Labilithrix</taxon>
    </lineage>
</organism>
<evidence type="ECO:0000313" key="1">
    <source>
        <dbReference type="EMBL" id="AKV02340.1"/>
    </source>
</evidence>
<dbReference type="EMBL" id="CP012333">
    <property type="protein sequence ID" value="AKV02340.1"/>
    <property type="molecule type" value="Genomic_DNA"/>
</dbReference>
<gene>
    <name evidence="1" type="ORF">AKJ09_09003</name>
</gene>
<sequence length="49" mass="5781">MANRAIWSMRKRHEWLTTPLKKKRVKRATRVRCGLQDAIDRKSTSAEAK</sequence>
<evidence type="ECO:0000313" key="2">
    <source>
        <dbReference type="Proteomes" id="UP000064967"/>
    </source>
</evidence>
<dbReference type="AlphaFoldDB" id="A0A0K1QAA2"/>
<dbReference type="KEGG" id="llu:AKJ09_09003"/>
<proteinExistence type="predicted"/>
<dbReference type="Proteomes" id="UP000064967">
    <property type="component" value="Chromosome"/>
</dbReference>
<keyword evidence="2" id="KW-1185">Reference proteome</keyword>
<name>A0A0K1QAA2_9BACT</name>
<accession>A0A0K1QAA2</accession>
<protein>
    <submittedName>
        <fullName evidence="1">Uncharacterized protein</fullName>
    </submittedName>
</protein>
<reference evidence="1 2" key="1">
    <citation type="submission" date="2015-08" db="EMBL/GenBank/DDBJ databases">
        <authorList>
            <person name="Babu N.S."/>
            <person name="Beckwith C.J."/>
            <person name="Beseler K.G."/>
            <person name="Brison A."/>
            <person name="Carone J.V."/>
            <person name="Caskin T.P."/>
            <person name="Diamond M."/>
            <person name="Durham M.E."/>
            <person name="Foxe J.M."/>
            <person name="Go M."/>
            <person name="Henderson B.A."/>
            <person name="Jones I.B."/>
            <person name="McGettigan J.A."/>
            <person name="Micheletti S.J."/>
            <person name="Nasrallah M.E."/>
            <person name="Ortiz D."/>
            <person name="Piller C.R."/>
            <person name="Privatt S.R."/>
            <person name="Schneider S.L."/>
            <person name="Sharp S."/>
            <person name="Smith T.C."/>
            <person name="Stanton J.D."/>
            <person name="Ullery H.E."/>
            <person name="Wilson R.J."/>
            <person name="Serrano M.G."/>
            <person name="Buck G."/>
            <person name="Lee V."/>
            <person name="Wang Y."/>
            <person name="Carvalho R."/>
            <person name="Voegtly L."/>
            <person name="Shi R."/>
            <person name="Duckworth R."/>
            <person name="Johnson A."/>
            <person name="Loviza R."/>
            <person name="Walstead R."/>
            <person name="Shah Z."/>
            <person name="Kiflezghi M."/>
            <person name="Wade K."/>
            <person name="Ball S.L."/>
            <person name="Bradley K.W."/>
            <person name="Asai D.J."/>
            <person name="Bowman C.A."/>
            <person name="Russell D.A."/>
            <person name="Pope W.H."/>
            <person name="Jacobs-Sera D."/>
            <person name="Hendrix R.W."/>
            <person name="Hatfull G.F."/>
        </authorList>
    </citation>
    <scope>NUCLEOTIDE SEQUENCE [LARGE SCALE GENOMIC DNA]</scope>
    <source>
        <strain evidence="1 2">DSM 27648</strain>
    </source>
</reference>